<reference evidence="2" key="1">
    <citation type="submission" date="2021-06" db="EMBL/GenBank/DDBJ databases">
        <title>Comparative genomics, transcriptomics and evolutionary studies reveal genomic signatures of adaptation to plant cell wall in hemibiotrophic fungi.</title>
        <authorList>
            <consortium name="DOE Joint Genome Institute"/>
            <person name="Baroncelli R."/>
            <person name="Diaz J.F."/>
            <person name="Benocci T."/>
            <person name="Peng M."/>
            <person name="Battaglia E."/>
            <person name="Haridas S."/>
            <person name="Andreopoulos W."/>
            <person name="Labutti K."/>
            <person name="Pangilinan J."/>
            <person name="Floch G.L."/>
            <person name="Makela M.R."/>
            <person name="Henrissat B."/>
            <person name="Grigoriev I.V."/>
            <person name="Crouch J.A."/>
            <person name="De Vries R.P."/>
            <person name="Sukno S.A."/>
            <person name="Thon M.R."/>
        </authorList>
    </citation>
    <scope>NUCLEOTIDE SEQUENCE</scope>
    <source>
        <strain evidence="2">CBS 125086</strain>
    </source>
</reference>
<feature type="compositionally biased region" description="Basic and acidic residues" evidence="1">
    <location>
        <begin position="236"/>
        <end position="246"/>
    </location>
</feature>
<protein>
    <submittedName>
        <fullName evidence="2">Uncharacterized protein</fullName>
    </submittedName>
</protein>
<proteinExistence type="predicted"/>
<evidence type="ECO:0000256" key="1">
    <source>
        <dbReference type="SAM" id="MobiDB-lite"/>
    </source>
</evidence>
<dbReference type="AlphaFoldDB" id="A0AAD8QCJ4"/>
<comment type="caution">
    <text evidence="2">The sequence shown here is derived from an EMBL/GenBank/DDBJ whole genome shotgun (WGS) entry which is preliminary data.</text>
</comment>
<keyword evidence="3" id="KW-1185">Reference proteome</keyword>
<evidence type="ECO:0000313" key="3">
    <source>
        <dbReference type="Proteomes" id="UP001230504"/>
    </source>
</evidence>
<feature type="region of interest" description="Disordered" evidence="1">
    <location>
        <begin position="206"/>
        <end position="246"/>
    </location>
</feature>
<organism evidence="2 3">
    <name type="scientific">Colletotrichum navitas</name>
    <dbReference type="NCBI Taxonomy" id="681940"/>
    <lineage>
        <taxon>Eukaryota</taxon>
        <taxon>Fungi</taxon>
        <taxon>Dikarya</taxon>
        <taxon>Ascomycota</taxon>
        <taxon>Pezizomycotina</taxon>
        <taxon>Sordariomycetes</taxon>
        <taxon>Hypocreomycetidae</taxon>
        <taxon>Glomerellales</taxon>
        <taxon>Glomerellaceae</taxon>
        <taxon>Colletotrichum</taxon>
        <taxon>Colletotrichum graminicola species complex</taxon>
    </lineage>
</organism>
<gene>
    <name evidence="2" type="ORF">LY79DRAFT_675861</name>
</gene>
<evidence type="ECO:0000313" key="2">
    <source>
        <dbReference type="EMBL" id="KAK1599935.1"/>
    </source>
</evidence>
<dbReference type="RefSeq" id="XP_060420431.1">
    <property type="nucleotide sequence ID" value="XM_060564460.1"/>
</dbReference>
<accession>A0AAD8QCJ4</accession>
<dbReference type="Proteomes" id="UP001230504">
    <property type="component" value="Unassembled WGS sequence"/>
</dbReference>
<dbReference type="GeneID" id="85448700"/>
<feature type="region of interest" description="Disordered" evidence="1">
    <location>
        <begin position="1"/>
        <end position="48"/>
    </location>
</feature>
<sequence length="246" mass="27057">MAPTGSGPYHVAPGPPVSSSINTGPPYPDHSHRAASMQGDHQPPNLPGPLRVYVTIHYIAFNTSIPYSRPPGIWPPSCGQKQGPAKQYAENDGYSQTLESTSHDNELSRWIGLAPTQNSSNVTRGRYIQRQPPHVGCEDRAAIAPDEPFIKSRQAHDTGLNRDLLSTGLYHSGASNGHPPTYDQPYDVYYDKSYHKAIASQRTTLHGLDPPHLAKEGPRPTHQQSRPLVPPLVESMSEHNIRPYRG</sequence>
<dbReference type="EMBL" id="JAHLJV010000001">
    <property type="protein sequence ID" value="KAK1599935.1"/>
    <property type="molecule type" value="Genomic_DNA"/>
</dbReference>
<name>A0AAD8QCJ4_9PEZI</name>